<evidence type="ECO:0000256" key="7">
    <source>
        <dbReference type="ARBA" id="ARBA00022982"/>
    </source>
</evidence>
<keyword evidence="3 11" id="KW-0813">Transport</keyword>
<keyword evidence="10 11" id="KW-0472">Membrane</keyword>
<dbReference type="PANTHER" id="PTHR12119">
    <property type="entry name" value="UBIQUINOL-CYTOCHROME C REDUCTASE COMPLEX UBIQUINONE-BINDING PROTEIN QP-C"/>
    <property type="match status" value="1"/>
</dbReference>
<comment type="similarity">
    <text evidence="2 11">Belongs to the UQCRQ/QCR8 family.</text>
</comment>
<organism evidence="12 13">
    <name type="scientific">Sporothrix epigloea</name>
    <dbReference type="NCBI Taxonomy" id="1892477"/>
    <lineage>
        <taxon>Eukaryota</taxon>
        <taxon>Fungi</taxon>
        <taxon>Dikarya</taxon>
        <taxon>Ascomycota</taxon>
        <taxon>Pezizomycotina</taxon>
        <taxon>Sordariomycetes</taxon>
        <taxon>Sordariomycetidae</taxon>
        <taxon>Ophiostomatales</taxon>
        <taxon>Ophiostomataceae</taxon>
        <taxon>Sporothrix</taxon>
    </lineage>
</organism>
<dbReference type="Gene3D" id="1.20.5.210">
    <property type="entry name" value="Cytochrome b-c1 complex subunit 8"/>
    <property type="match status" value="1"/>
</dbReference>
<dbReference type="SUPFAM" id="SSF81508">
    <property type="entry name" value="Ubiquinone-binding protein QP-C of cytochrome bc1 complex (Ubiquinol-cytochrome c reductase)"/>
    <property type="match status" value="1"/>
</dbReference>
<dbReference type="EMBL" id="CAWUON010000012">
    <property type="protein sequence ID" value="CAK7265448.1"/>
    <property type="molecule type" value="Genomic_DNA"/>
</dbReference>
<keyword evidence="4 11" id="KW-0679">Respiratory chain</keyword>
<sequence>MRPSQMLRSGGGGDTPLGKYGQYDFPHPIATRVCMAPRSNRRAISWMERGFPEFSGSGRVAIFIGNWGGMGPATQKQRGIVSFGIAPNRQNPFAGAGHDAVFNTWRRFSRQVLYWAPPFIAGYYIIQWATERNHFLNSKHGRVHDEE</sequence>
<dbReference type="InterPro" id="IPR036642">
    <property type="entry name" value="Cyt_bc1_su8_sf"/>
</dbReference>
<evidence type="ECO:0000256" key="11">
    <source>
        <dbReference type="RuleBase" id="RU368118"/>
    </source>
</evidence>
<gene>
    <name evidence="12" type="primary">QCR8</name>
    <name evidence="12" type="ORF">SEPCBS119000_001517</name>
</gene>
<keyword evidence="6 11" id="KW-0999">Mitochondrion inner membrane</keyword>
<evidence type="ECO:0000256" key="1">
    <source>
        <dbReference type="ARBA" id="ARBA00004434"/>
    </source>
</evidence>
<dbReference type="Pfam" id="PF02939">
    <property type="entry name" value="UcrQ"/>
    <property type="match status" value="1"/>
</dbReference>
<dbReference type="PANTHER" id="PTHR12119:SF2">
    <property type="entry name" value="CYTOCHROME B-C1 COMPLEX SUBUNIT 8"/>
    <property type="match status" value="1"/>
</dbReference>
<protein>
    <recommendedName>
        <fullName evidence="11">Cytochrome b-c1 complex subunit 8</fullName>
    </recommendedName>
    <alternativeName>
        <fullName evidence="11">Complex III subunit 8</fullName>
    </alternativeName>
</protein>
<evidence type="ECO:0000256" key="2">
    <source>
        <dbReference type="ARBA" id="ARBA00007668"/>
    </source>
</evidence>
<evidence type="ECO:0000256" key="8">
    <source>
        <dbReference type="ARBA" id="ARBA00022989"/>
    </source>
</evidence>
<evidence type="ECO:0000256" key="5">
    <source>
        <dbReference type="ARBA" id="ARBA00022692"/>
    </source>
</evidence>
<evidence type="ECO:0000313" key="13">
    <source>
        <dbReference type="Proteomes" id="UP001642502"/>
    </source>
</evidence>
<comment type="function">
    <text evidence="11">Component of the ubiquinol-cytochrome c oxidoreductase, a multisubunit transmembrane complex that is part of the mitochondrial electron transport chain which drives oxidative phosphorylation. The complex plays an important role in the uptake of multiple carbon sources present in different host niches.</text>
</comment>
<reference evidence="12 13" key="1">
    <citation type="submission" date="2024-01" db="EMBL/GenBank/DDBJ databases">
        <authorList>
            <person name="Allen C."/>
            <person name="Tagirdzhanova G."/>
        </authorList>
    </citation>
    <scope>NUCLEOTIDE SEQUENCE [LARGE SCALE GENOMIC DNA]</scope>
    <source>
        <strain evidence="12 13">CBS 119000</strain>
    </source>
</reference>
<evidence type="ECO:0000256" key="4">
    <source>
        <dbReference type="ARBA" id="ARBA00022660"/>
    </source>
</evidence>
<comment type="subcellular location">
    <subcellularLocation>
        <location evidence="1 11">Mitochondrion inner membrane</location>
        <topology evidence="1 11">Single-pass membrane protein</topology>
    </subcellularLocation>
</comment>
<keyword evidence="8 11" id="KW-1133">Transmembrane helix</keyword>
<keyword evidence="9 11" id="KW-0496">Mitochondrion</keyword>
<evidence type="ECO:0000256" key="10">
    <source>
        <dbReference type="ARBA" id="ARBA00023136"/>
    </source>
</evidence>
<accession>A0ABP0DB53</accession>
<evidence type="ECO:0000256" key="3">
    <source>
        <dbReference type="ARBA" id="ARBA00022448"/>
    </source>
</evidence>
<dbReference type="InterPro" id="IPR004205">
    <property type="entry name" value="Cyt_bc1_su8"/>
</dbReference>
<comment type="subunit">
    <text evidence="11">Component of the ubiquinol-cytochrome c oxidoreductase (cytochrome b-c1 complex, complex III, CIII), a multisubunit enzyme composed of 3 respiratory subunits cytochrome b, cytochrome c1 and Rieske protein, 2 core protein subunits, and additional low-molecular weight protein subunits. The complex exists as an obligatory dimer and forms supercomplexes (SCs) in the inner mitochondrial membrane with cytochrome c oxidase (complex IV, CIV).</text>
</comment>
<dbReference type="Proteomes" id="UP001642502">
    <property type="component" value="Unassembled WGS sequence"/>
</dbReference>
<evidence type="ECO:0000256" key="9">
    <source>
        <dbReference type="ARBA" id="ARBA00023128"/>
    </source>
</evidence>
<evidence type="ECO:0000313" key="12">
    <source>
        <dbReference type="EMBL" id="CAK7265448.1"/>
    </source>
</evidence>
<keyword evidence="13" id="KW-1185">Reference proteome</keyword>
<keyword evidence="5 11" id="KW-0812">Transmembrane</keyword>
<keyword evidence="7 11" id="KW-0249">Electron transport</keyword>
<comment type="caution">
    <text evidence="12">The sequence shown here is derived from an EMBL/GenBank/DDBJ whole genome shotgun (WGS) entry which is preliminary data.</text>
</comment>
<proteinExistence type="inferred from homology"/>
<evidence type="ECO:0000256" key="6">
    <source>
        <dbReference type="ARBA" id="ARBA00022792"/>
    </source>
</evidence>
<feature type="transmembrane region" description="Helical" evidence="11">
    <location>
        <begin position="112"/>
        <end position="130"/>
    </location>
</feature>
<name>A0ABP0DB53_9PEZI</name>